<dbReference type="PANTHER" id="PTHR40036">
    <property type="entry name" value="MACROCIN O-METHYLTRANSFERASE"/>
    <property type="match status" value="1"/>
</dbReference>
<keyword evidence="3" id="KW-1185">Reference proteome</keyword>
<dbReference type="Proteomes" id="UP001489004">
    <property type="component" value="Unassembled WGS sequence"/>
</dbReference>
<dbReference type="Gene3D" id="3.40.50.150">
    <property type="entry name" value="Vaccinia Virus protein VP39"/>
    <property type="match status" value="1"/>
</dbReference>
<feature type="region of interest" description="Disordered" evidence="1">
    <location>
        <begin position="59"/>
        <end position="95"/>
    </location>
</feature>
<dbReference type="InterPro" id="IPR008884">
    <property type="entry name" value="TylF_MeTrfase"/>
</dbReference>
<dbReference type="PANTHER" id="PTHR40036:SF1">
    <property type="entry name" value="MACROCIN O-METHYLTRANSFERASE"/>
    <property type="match status" value="1"/>
</dbReference>
<reference evidence="2 3" key="1">
    <citation type="journal article" date="2024" name="Nat. Commun.">
        <title>Phylogenomics reveals the evolutionary origins of lichenization in chlorophyte algae.</title>
        <authorList>
            <person name="Puginier C."/>
            <person name="Libourel C."/>
            <person name="Otte J."/>
            <person name="Skaloud P."/>
            <person name="Haon M."/>
            <person name="Grisel S."/>
            <person name="Petersen M."/>
            <person name="Berrin J.G."/>
            <person name="Delaux P.M."/>
            <person name="Dal Grande F."/>
            <person name="Keller J."/>
        </authorList>
    </citation>
    <scope>NUCLEOTIDE SEQUENCE [LARGE SCALE GENOMIC DNA]</scope>
    <source>
        <strain evidence="2 3">SAG 2043</strain>
    </source>
</reference>
<sequence length="354" mass="39200">MLSMLDQARMRNRPTPLRPRRNLRCLCSTALLVLATLIACLLYTHRGEPRRVPQLLRDTSAGSEQVAAATQEPEVAEAEKTRWQKHRTKRPPTARSVEATEAAFDAFVKLVANALDARLLPVPILEYIFSRDSPIHPRCDGEWMEFGAGEGRTIGIAADWRRLNCIEEVGELAPIYAFDTFTGQPEEWVIADGFTLGPGFFALPAIPTFPNNVKVVQGVFAETLPWLLATGLAQESGKNASEAQISYLHIDSGTYRSTRDVLTHLSPLIKPGAVLVFDELVNYQYYRKHEIRAFWEWMVASGSRVKAIGLCGPMPRVSYGVELLPGPGFEVPATMQSAGFLVLPPDVDGPIVQM</sequence>
<dbReference type="AlphaFoldDB" id="A0AAW1PD06"/>
<comment type="caution">
    <text evidence="2">The sequence shown here is derived from an EMBL/GenBank/DDBJ whole genome shotgun (WGS) entry which is preliminary data.</text>
</comment>
<dbReference type="InterPro" id="IPR029063">
    <property type="entry name" value="SAM-dependent_MTases_sf"/>
</dbReference>
<dbReference type="Pfam" id="PF13578">
    <property type="entry name" value="Methyltransf_24"/>
    <property type="match status" value="1"/>
</dbReference>
<evidence type="ECO:0000313" key="3">
    <source>
        <dbReference type="Proteomes" id="UP001489004"/>
    </source>
</evidence>
<protein>
    <recommendedName>
        <fullName evidence="4">Methyltransferase</fullName>
    </recommendedName>
</protein>
<gene>
    <name evidence="2" type="ORF">WJX72_009345</name>
</gene>
<evidence type="ECO:0000313" key="2">
    <source>
        <dbReference type="EMBL" id="KAK9807783.1"/>
    </source>
</evidence>
<dbReference type="EMBL" id="JALJOR010000012">
    <property type="protein sequence ID" value="KAK9807783.1"/>
    <property type="molecule type" value="Genomic_DNA"/>
</dbReference>
<evidence type="ECO:0008006" key="4">
    <source>
        <dbReference type="Google" id="ProtNLM"/>
    </source>
</evidence>
<evidence type="ECO:0000256" key="1">
    <source>
        <dbReference type="SAM" id="MobiDB-lite"/>
    </source>
</evidence>
<accession>A0AAW1PD06</accession>
<feature type="compositionally biased region" description="Basic residues" evidence="1">
    <location>
        <begin position="83"/>
        <end position="92"/>
    </location>
</feature>
<name>A0AAW1PD06_9CHLO</name>
<proteinExistence type="predicted"/>
<organism evidence="2 3">
    <name type="scientific">[Myrmecia] bisecta</name>
    <dbReference type="NCBI Taxonomy" id="41462"/>
    <lineage>
        <taxon>Eukaryota</taxon>
        <taxon>Viridiplantae</taxon>
        <taxon>Chlorophyta</taxon>
        <taxon>core chlorophytes</taxon>
        <taxon>Trebouxiophyceae</taxon>
        <taxon>Trebouxiales</taxon>
        <taxon>Trebouxiaceae</taxon>
        <taxon>Myrmecia</taxon>
    </lineage>
</organism>